<dbReference type="InterPro" id="IPR011050">
    <property type="entry name" value="Pectin_lyase_fold/virulence"/>
</dbReference>
<reference evidence="1" key="1">
    <citation type="submission" date="2020-06" db="EMBL/GenBank/DDBJ databases">
        <title>Legume-microbial interactions unlock mineral nutrients during tropical forest succession.</title>
        <authorList>
            <person name="Epihov D.Z."/>
        </authorList>
    </citation>
    <scope>NUCLEOTIDE SEQUENCE [LARGE SCALE GENOMIC DNA]</scope>
    <source>
        <strain evidence="1">Pan2503</strain>
    </source>
</reference>
<dbReference type="SUPFAM" id="SSF51126">
    <property type="entry name" value="Pectin lyase-like"/>
    <property type="match status" value="1"/>
</dbReference>
<sequence>MPGDMLMVDPTCTITAAGTTTVASSCTAAGVNGKAVGSHQEMLIMWKPVRLQGVGAVSSVINANAFPAGKLLDPWRRHINCLFGLTIQGVPTTTTTGAGSYDSTGAFLCPDTTNGPWTDFVGIPNVPQIDRLPLEATVGWDATQNGNLAEQLQEPSLMGAFEGAGITVLGKGVDFHGQNPWSDGNEGGAFPAATTLLTGVGPNPTALPTGDDNLLCAPTGTNPFPSNFMCNPSSIDGLTITNSSQGGGGIFAHGWAHHLQIANNRVYNNAGTLTGGISVGQGEFPTPVVQGGTTNAAPGSCSDGTGFITNQHLPYCLQLQVNVHNNYVTTNSSLGDELFSGTLSGGGGVTFCTGNDYYLFNYNWVCGNLSSGEGGGLVHLGEIQNGDIEHNSFLFNQSQNPTIPTNGGAIQIMGTPDTDPVCGTLIDADCPPGLSDGIGHSLTINANLIQGNMAESGAGGG</sequence>
<dbReference type="EMBL" id="JACDQQ010000189">
    <property type="protein sequence ID" value="MBA0083721.1"/>
    <property type="molecule type" value="Genomic_DNA"/>
</dbReference>
<name>A0A7V8NLX6_9BACT</name>
<dbReference type="SMART" id="SM00710">
    <property type="entry name" value="PbH1"/>
    <property type="match status" value="4"/>
</dbReference>
<dbReference type="Gene3D" id="2.160.20.10">
    <property type="entry name" value="Single-stranded right-handed beta-helix, Pectin lyase-like"/>
    <property type="match status" value="1"/>
</dbReference>
<dbReference type="InterPro" id="IPR012334">
    <property type="entry name" value="Pectin_lyas_fold"/>
</dbReference>
<accession>A0A7V8NLX6</accession>
<gene>
    <name evidence="1" type="ORF">HRJ53_01880</name>
</gene>
<dbReference type="InterPro" id="IPR006626">
    <property type="entry name" value="PbH1"/>
</dbReference>
<keyword evidence="2" id="KW-1185">Reference proteome</keyword>
<evidence type="ECO:0000313" key="1">
    <source>
        <dbReference type="EMBL" id="MBA0083721.1"/>
    </source>
</evidence>
<evidence type="ECO:0000313" key="2">
    <source>
        <dbReference type="Proteomes" id="UP000567293"/>
    </source>
</evidence>
<dbReference type="AlphaFoldDB" id="A0A7V8NLX6"/>
<comment type="caution">
    <text evidence="1">The sequence shown here is derived from an EMBL/GenBank/DDBJ whole genome shotgun (WGS) entry which is preliminary data.</text>
</comment>
<dbReference type="Proteomes" id="UP000567293">
    <property type="component" value="Unassembled WGS sequence"/>
</dbReference>
<protein>
    <submittedName>
        <fullName evidence="1">Uncharacterized protein</fullName>
    </submittedName>
</protein>
<organism evidence="1 2">
    <name type="scientific">Candidatus Acidiferrum panamense</name>
    <dbReference type="NCBI Taxonomy" id="2741543"/>
    <lineage>
        <taxon>Bacteria</taxon>
        <taxon>Pseudomonadati</taxon>
        <taxon>Acidobacteriota</taxon>
        <taxon>Terriglobia</taxon>
        <taxon>Candidatus Acidiferrales</taxon>
        <taxon>Candidatus Acidiferrum</taxon>
    </lineage>
</organism>
<proteinExistence type="predicted"/>
<feature type="non-terminal residue" evidence="1">
    <location>
        <position position="461"/>
    </location>
</feature>